<dbReference type="GO" id="GO:0046872">
    <property type="term" value="F:metal ion binding"/>
    <property type="evidence" value="ECO:0007669"/>
    <property type="project" value="UniProtKB-KW"/>
</dbReference>
<keyword evidence="4 10" id="KW-0378">Hydrolase</keyword>
<evidence type="ECO:0000256" key="5">
    <source>
        <dbReference type="ARBA" id="ARBA00022842"/>
    </source>
</evidence>
<evidence type="ECO:0000313" key="10">
    <source>
        <dbReference type="EMBL" id="QDU36954.1"/>
    </source>
</evidence>
<protein>
    <recommendedName>
        <fullName evidence="9">phosphonoacetaldehyde hydrolase</fullName>
        <ecNumber evidence="9">3.11.1.1</ecNumber>
    </recommendedName>
</protein>
<dbReference type="GO" id="GO:0019700">
    <property type="term" value="P:organic phosphonate catabolic process"/>
    <property type="evidence" value="ECO:0007669"/>
    <property type="project" value="InterPro"/>
</dbReference>
<keyword evidence="3" id="KW-0479">Metal-binding</keyword>
<evidence type="ECO:0000256" key="3">
    <source>
        <dbReference type="ARBA" id="ARBA00022723"/>
    </source>
</evidence>
<proteinExistence type="inferred from homology"/>
<keyword evidence="5" id="KW-0460">Magnesium</keyword>
<dbReference type="AlphaFoldDB" id="A0A517Z386"/>
<dbReference type="GO" id="GO:0008967">
    <property type="term" value="F:phosphoglycolate phosphatase activity"/>
    <property type="evidence" value="ECO:0007669"/>
    <property type="project" value="TreeGrafter"/>
</dbReference>
<dbReference type="EMBL" id="CP036275">
    <property type="protein sequence ID" value="QDU36954.1"/>
    <property type="molecule type" value="Genomic_DNA"/>
</dbReference>
<evidence type="ECO:0000256" key="7">
    <source>
        <dbReference type="ARBA" id="ARBA00052005"/>
    </source>
</evidence>
<dbReference type="OrthoDB" id="5504491at2"/>
<evidence type="ECO:0000256" key="9">
    <source>
        <dbReference type="ARBA" id="ARBA00066472"/>
    </source>
</evidence>
<comment type="function">
    <text evidence="8">Involved in phosphonate degradation.</text>
</comment>
<name>A0A517Z386_9PLAN</name>
<organism evidence="10 11">
    <name type="scientific">Maioricimonas rarisocia</name>
    <dbReference type="NCBI Taxonomy" id="2528026"/>
    <lineage>
        <taxon>Bacteria</taxon>
        <taxon>Pseudomonadati</taxon>
        <taxon>Planctomycetota</taxon>
        <taxon>Planctomycetia</taxon>
        <taxon>Planctomycetales</taxon>
        <taxon>Planctomycetaceae</taxon>
        <taxon>Maioricimonas</taxon>
    </lineage>
</organism>
<dbReference type="SFLD" id="SFLDG01135">
    <property type="entry name" value="C1.5.6:_HAD__Beta-PGM__Phospha"/>
    <property type="match status" value="1"/>
</dbReference>
<dbReference type="RefSeq" id="WP_145367569.1">
    <property type="nucleotide sequence ID" value="NZ_CP036275.1"/>
</dbReference>
<dbReference type="NCBIfam" id="TIGR01509">
    <property type="entry name" value="HAD-SF-IA-v3"/>
    <property type="match status" value="1"/>
</dbReference>
<dbReference type="KEGG" id="mri:Mal4_12570"/>
<dbReference type="Pfam" id="PF00702">
    <property type="entry name" value="Hydrolase"/>
    <property type="match status" value="1"/>
</dbReference>
<dbReference type="SUPFAM" id="SSF56784">
    <property type="entry name" value="HAD-like"/>
    <property type="match status" value="1"/>
</dbReference>
<dbReference type="InterPro" id="IPR023198">
    <property type="entry name" value="PGP-like_dom2"/>
</dbReference>
<evidence type="ECO:0000256" key="4">
    <source>
        <dbReference type="ARBA" id="ARBA00022801"/>
    </source>
</evidence>
<dbReference type="PANTHER" id="PTHR43434:SF19">
    <property type="entry name" value="PHOSPHONOACETALDEHYDE HYDROLASE"/>
    <property type="match status" value="1"/>
</dbReference>
<dbReference type="InterPro" id="IPR023214">
    <property type="entry name" value="HAD_sf"/>
</dbReference>
<evidence type="ECO:0000256" key="8">
    <source>
        <dbReference type="ARBA" id="ARBA00056573"/>
    </source>
</evidence>
<sequence length="276" mass="30590">MSEAFKYLTAVVLDWAGTTVDFGSRAPAIAFQEIFRREEIEVSAAEAREPMGLAKRDHIAAILRMPNVARQWNERFSRDATEEDIDRLYDDFLPLQKEMLSDHSGVITGVPAVIDECRRRGLKIGSSTGYTHELMEVVCPRAADQGYAPDCLICSEDVSQGRPAPWILYEAARQIDCYPMCTIVKVDDTPVGIEAGRNAGAWTVGVTRSGNCVGLSEDEFEALDVGRQRELLTKADERLRAAGADMIVESVADLIPCLEQFERRLAGGALPRLPRR</sequence>
<dbReference type="PANTHER" id="PTHR43434">
    <property type="entry name" value="PHOSPHOGLYCOLATE PHOSPHATASE"/>
    <property type="match status" value="1"/>
</dbReference>
<evidence type="ECO:0000256" key="2">
    <source>
        <dbReference type="ARBA" id="ARBA00011738"/>
    </source>
</evidence>
<comment type="cofactor">
    <cofactor evidence="1">
        <name>Mg(2+)</name>
        <dbReference type="ChEBI" id="CHEBI:18420"/>
    </cofactor>
</comment>
<evidence type="ECO:0000256" key="1">
    <source>
        <dbReference type="ARBA" id="ARBA00001946"/>
    </source>
</evidence>
<dbReference type="InterPro" id="IPR006439">
    <property type="entry name" value="HAD-SF_hydro_IA"/>
</dbReference>
<evidence type="ECO:0000313" key="11">
    <source>
        <dbReference type="Proteomes" id="UP000320496"/>
    </source>
</evidence>
<dbReference type="FunFam" id="1.10.150.240:FF:000006">
    <property type="entry name" value="Phosphonoacetaldehyde hydrolase"/>
    <property type="match status" value="1"/>
</dbReference>
<dbReference type="GO" id="GO:0050194">
    <property type="term" value="F:phosphonoacetaldehyde hydrolase activity"/>
    <property type="evidence" value="ECO:0007669"/>
    <property type="project" value="UniProtKB-EC"/>
</dbReference>
<comment type="catalytic activity">
    <reaction evidence="7">
        <text>phosphonoacetaldehyde + H2O = acetaldehyde + phosphate + H(+)</text>
        <dbReference type="Rhea" id="RHEA:18905"/>
        <dbReference type="ChEBI" id="CHEBI:15343"/>
        <dbReference type="ChEBI" id="CHEBI:15377"/>
        <dbReference type="ChEBI" id="CHEBI:15378"/>
        <dbReference type="ChEBI" id="CHEBI:43474"/>
        <dbReference type="ChEBI" id="CHEBI:58383"/>
        <dbReference type="EC" id="3.11.1.1"/>
    </reaction>
</comment>
<dbReference type="HAMAP" id="MF_01375">
    <property type="entry name" value="PhnX"/>
    <property type="match status" value="1"/>
</dbReference>
<gene>
    <name evidence="10" type="primary">phnX</name>
    <name evidence="10" type="ORF">Mal4_12570</name>
</gene>
<dbReference type="Proteomes" id="UP000320496">
    <property type="component" value="Chromosome"/>
</dbReference>
<dbReference type="GO" id="GO:0005829">
    <property type="term" value="C:cytosol"/>
    <property type="evidence" value="ECO:0007669"/>
    <property type="project" value="TreeGrafter"/>
</dbReference>
<accession>A0A517Z386</accession>
<dbReference type="Gene3D" id="1.10.150.240">
    <property type="entry name" value="Putative phosphatase, domain 2"/>
    <property type="match status" value="1"/>
</dbReference>
<dbReference type="SFLD" id="SFLDS00003">
    <property type="entry name" value="Haloacid_Dehalogenase"/>
    <property type="match status" value="1"/>
</dbReference>
<dbReference type="SFLD" id="SFLDG01129">
    <property type="entry name" value="C1.5:_HAD__Beta-PGM__Phosphata"/>
    <property type="match status" value="1"/>
</dbReference>
<dbReference type="InterPro" id="IPR006323">
    <property type="entry name" value="Phosphonoacetald_hydro"/>
</dbReference>
<reference evidence="10 11" key="1">
    <citation type="submission" date="2019-02" db="EMBL/GenBank/DDBJ databases">
        <title>Deep-cultivation of Planctomycetes and their phenomic and genomic characterization uncovers novel biology.</title>
        <authorList>
            <person name="Wiegand S."/>
            <person name="Jogler M."/>
            <person name="Boedeker C."/>
            <person name="Pinto D."/>
            <person name="Vollmers J."/>
            <person name="Rivas-Marin E."/>
            <person name="Kohn T."/>
            <person name="Peeters S.H."/>
            <person name="Heuer A."/>
            <person name="Rast P."/>
            <person name="Oberbeckmann S."/>
            <person name="Bunk B."/>
            <person name="Jeske O."/>
            <person name="Meyerdierks A."/>
            <person name="Storesund J.E."/>
            <person name="Kallscheuer N."/>
            <person name="Luecker S."/>
            <person name="Lage O.M."/>
            <person name="Pohl T."/>
            <person name="Merkel B.J."/>
            <person name="Hornburger P."/>
            <person name="Mueller R.-W."/>
            <person name="Bruemmer F."/>
            <person name="Labrenz M."/>
            <person name="Spormann A.M."/>
            <person name="Op den Camp H."/>
            <person name="Overmann J."/>
            <person name="Amann R."/>
            <person name="Jetten M.S.M."/>
            <person name="Mascher T."/>
            <person name="Medema M.H."/>
            <person name="Devos D.P."/>
            <person name="Kaster A.-K."/>
            <person name="Ovreas L."/>
            <person name="Rohde M."/>
            <person name="Galperin M.Y."/>
            <person name="Jogler C."/>
        </authorList>
    </citation>
    <scope>NUCLEOTIDE SEQUENCE [LARGE SCALE GENOMIC DNA]</scope>
    <source>
        <strain evidence="10 11">Mal4</strain>
    </source>
</reference>
<comment type="subunit">
    <text evidence="2">Homodimer.</text>
</comment>
<evidence type="ECO:0000256" key="6">
    <source>
        <dbReference type="ARBA" id="ARBA00023270"/>
    </source>
</evidence>
<dbReference type="NCBIfam" id="TIGR01422">
    <property type="entry name" value="phosphonatase"/>
    <property type="match status" value="1"/>
</dbReference>
<keyword evidence="11" id="KW-1185">Reference proteome</keyword>
<dbReference type="InterPro" id="IPR036412">
    <property type="entry name" value="HAD-like_sf"/>
</dbReference>
<keyword evidence="6" id="KW-0704">Schiff base</keyword>
<dbReference type="InterPro" id="IPR050155">
    <property type="entry name" value="HAD-like_hydrolase_sf"/>
</dbReference>
<dbReference type="Gene3D" id="3.40.50.1000">
    <property type="entry name" value="HAD superfamily/HAD-like"/>
    <property type="match status" value="1"/>
</dbReference>
<dbReference type="EC" id="3.11.1.1" evidence="9"/>
<dbReference type="GO" id="GO:0006281">
    <property type="term" value="P:DNA repair"/>
    <property type="evidence" value="ECO:0007669"/>
    <property type="project" value="TreeGrafter"/>
</dbReference>